<sequence>MKPEGSEALPNSLANDQPKQVCRVKLPDARCYEGSIDPKQPTEPENDHQLSTTEEDSTAEAPINDAANTPNEPQGGEEVTVATGNETNNVETVSTTAASNTQSNQAVVRSTYDRSKARELRAERNFRGLCYRFRNEGFCERGSFCRYVHVSAPEGTGAQSTEHPMDVYFAQYPEFDHQFNKPYFEEFDRMCSHFNWDDDDASAPWHLFRIAFVQEFNYVYGDDENDLLLWQKMFKIIGLAEPATLSEARQIMRVTRVNLVDMTEAPRTGIPVQRFKTLDLLREYSYKEDKIFPKVLAYAGGMLKMLLRELDNQYGGRRLGGSELNKMAW</sequence>
<reference evidence="4" key="1">
    <citation type="submission" date="2022-09" db="EMBL/GenBank/DDBJ databases">
        <title>Fusarium specimens isolated from Avocado Roots.</title>
        <authorList>
            <person name="Stajich J."/>
            <person name="Roper C."/>
            <person name="Heimlech-Rivalta G."/>
        </authorList>
    </citation>
    <scope>NUCLEOTIDE SEQUENCE</scope>
    <source>
        <strain evidence="4">CF00136</strain>
    </source>
</reference>
<feature type="domain" description="C3H1-type" evidence="3">
    <location>
        <begin position="124"/>
        <end position="152"/>
    </location>
</feature>
<accession>A0A9W8SDJ7</accession>
<dbReference type="OrthoDB" id="6105938at2759"/>
<comment type="caution">
    <text evidence="4">The sequence shown here is derived from an EMBL/GenBank/DDBJ whole genome shotgun (WGS) entry which is preliminary data.</text>
</comment>
<evidence type="ECO:0000259" key="3">
    <source>
        <dbReference type="PROSITE" id="PS50103"/>
    </source>
</evidence>
<proteinExistence type="predicted"/>
<dbReference type="PROSITE" id="PS50103">
    <property type="entry name" value="ZF_C3H1"/>
    <property type="match status" value="1"/>
</dbReference>
<dbReference type="GO" id="GO:0008270">
    <property type="term" value="F:zinc ion binding"/>
    <property type="evidence" value="ECO:0007669"/>
    <property type="project" value="UniProtKB-KW"/>
</dbReference>
<organism evidence="4 5">
    <name type="scientific">Fusarium torreyae</name>
    <dbReference type="NCBI Taxonomy" id="1237075"/>
    <lineage>
        <taxon>Eukaryota</taxon>
        <taxon>Fungi</taxon>
        <taxon>Dikarya</taxon>
        <taxon>Ascomycota</taxon>
        <taxon>Pezizomycotina</taxon>
        <taxon>Sordariomycetes</taxon>
        <taxon>Hypocreomycetidae</taxon>
        <taxon>Hypocreales</taxon>
        <taxon>Nectriaceae</taxon>
        <taxon>Fusarium</taxon>
    </lineage>
</organism>
<dbReference type="EMBL" id="JAOQAZ010000003">
    <property type="protein sequence ID" value="KAJ4268697.1"/>
    <property type="molecule type" value="Genomic_DNA"/>
</dbReference>
<evidence type="ECO:0000313" key="4">
    <source>
        <dbReference type="EMBL" id="KAJ4268697.1"/>
    </source>
</evidence>
<evidence type="ECO:0000256" key="1">
    <source>
        <dbReference type="PROSITE-ProRule" id="PRU00723"/>
    </source>
</evidence>
<protein>
    <recommendedName>
        <fullName evidence="3">C3H1-type domain-containing protein</fullName>
    </recommendedName>
</protein>
<keyword evidence="1" id="KW-0479">Metal-binding</keyword>
<dbReference type="Proteomes" id="UP001152049">
    <property type="component" value="Unassembled WGS sequence"/>
</dbReference>
<feature type="region of interest" description="Disordered" evidence="2">
    <location>
        <begin position="1"/>
        <end position="79"/>
    </location>
</feature>
<feature type="zinc finger region" description="C3H1-type" evidence="1">
    <location>
        <begin position="124"/>
        <end position="152"/>
    </location>
</feature>
<dbReference type="PANTHER" id="PTHR38846:SF1">
    <property type="entry name" value="C3H1-TYPE DOMAIN-CONTAINING PROTEIN"/>
    <property type="match status" value="1"/>
</dbReference>
<gene>
    <name evidence="4" type="ORF">NW762_002764</name>
</gene>
<dbReference type="AlphaFoldDB" id="A0A9W8SDJ7"/>
<keyword evidence="1" id="KW-0863">Zinc-finger</keyword>
<keyword evidence="5" id="KW-1185">Reference proteome</keyword>
<name>A0A9W8SDJ7_9HYPO</name>
<keyword evidence="1" id="KW-0862">Zinc</keyword>
<evidence type="ECO:0000256" key="2">
    <source>
        <dbReference type="SAM" id="MobiDB-lite"/>
    </source>
</evidence>
<evidence type="ECO:0000313" key="5">
    <source>
        <dbReference type="Proteomes" id="UP001152049"/>
    </source>
</evidence>
<dbReference type="PANTHER" id="PTHR38846">
    <property type="entry name" value="C3H1-TYPE DOMAIN-CONTAINING PROTEIN"/>
    <property type="match status" value="1"/>
</dbReference>
<dbReference type="InterPro" id="IPR000571">
    <property type="entry name" value="Znf_CCCH"/>
</dbReference>